<dbReference type="InterPro" id="IPR014017">
    <property type="entry name" value="DNA_helicase_UvrD-like_C"/>
</dbReference>
<dbReference type="GO" id="GO:0005829">
    <property type="term" value="C:cytosol"/>
    <property type="evidence" value="ECO:0007669"/>
    <property type="project" value="TreeGrafter"/>
</dbReference>
<accession>A0A6J7L2Y2</accession>
<dbReference type="GO" id="GO:0016787">
    <property type="term" value="F:hydrolase activity"/>
    <property type="evidence" value="ECO:0007669"/>
    <property type="project" value="UniProtKB-KW"/>
</dbReference>
<comment type="catalytic activity">
    <reaction evidence="10">
        <text>ATP + H2O = ADP + phosphate + H(+)</text>
        <dbReference type="Rhea" id="RHEA:13065"/>
        <dbReference type="ChEBI" id="CHEBI:15377"/>
        <dbReference type="ChEBI" id="CHEBI:15378"/>
        <dbReference type="ChEBI" id="CHEBI:30616"/>
        <dbReference type="ChEBI" id="CHEBI:43474"/>
        <dbReference type="ChEBI" id="CHEBI:456216"/>
        <dbReference type="EC" id="5.6.2.4"/>
    </reaction>
</comment>
<evidence type="ECO:0000256" key="3">
    <source>
        <dbReference type="ARBA" id="ARBA00022801"/>
    </source>
</evidence>
<feature type="region of interest" description="Disordered" evidence="11">
    <location>
        <begin position="699"/>
        <end position="742"/>
    </location>
</feature>
<dbReference type="GO" id="GO:0000725">
    <property type="term" value="P:recombinational repair"/>
    <property type="evidence" value="ECO:0007669"/>
    <property type="project" value="TreeGrafter"/>
</dbReference>
<evidence type="ECO:0000256" key="1">
    <source>
        <dbReference type="ARBA" id="ARBA00009922"/>
    </source>
</evidence>
<dbReference type="Gene3D" id="3.40.50.300">
    <property type="entry name" value="P-loop containing nucleotide triphosphate hydrolases"/>
    <property type="match status" value="2"/>
</dbReference>
<keyword evidence="5" id="KW-0067">ATP-binding</keyword>
<evidence type="ECO:0000256" key="2">
    <source>
        <dbReference type="ARBA" id="ARBA00022741"/>
    </source>
</evidence>
<sequence length="796" mass="87847">MTESAADHPLLRGLNPVQREAVMAPDGPVLVIAGAGSGKTRVLTHRIAWLLAEHGVWRNEILALTFTNKAAGEMRDRVVELVGPQANRMWVSTFHSSCARILRQDAGLLGYRKEFSIYDQADALRLVDYVRKDLDLDPKRFTSRSLHNAISSKKNDLITASMARDSASDAIEIRQAEVYVEYQRRLAEASAVDFDDLLLLVVRLFRESTEALNRWRGRFKHVLVDEFQDTNLAQWEIVRMLAEDHKAVMGVGDADQAIYKFRGADYRNIQRFEKAFPDLSTIVLEQNYRSTQNILSAANAVISNNPGRSPKRLWTEQLGGELILRYLAEDEQDEASYVANELQRLIDTDGVRHSEIAIFYRTNAQSRVIEEKLVRNGVPYRVIGGTKFYDRREVKDVLGYLRALVNPDDEVAWKRIVNVPKRGVGDTSVRKVDMYRSGAGVTFREGLVAGSAAGLTGKALTGVTQLLAVMKSVEDEEDFGVAKAIEMILSGTGYLAELEAERTIESEGRRENLAELVGAAREFDMHVERGDLGVLGAIAGLDLAEGEGENGSAEVVVGIARVQAFLEAVSLVTDLDVVDGETAAVTLMTLHGAKGLEFPVVFLTGLEDGVFPGWRSLVDPEEMEEERRLCYVGITRARERLYLTHAWSRQLFGATNYNPPSRFLDEIPEELVHQLGEERRMSSGGLGSSRDAVVRGALRSASAGSRRDSLSGSSFTGGREVKGSDDGPYSVPTPPAGARGAQEIGLRVGDDVMHEKFGEGVILDVFGTGDKAEVLIRFPNAGEKRLLLAWAPITKI</sequence>
<evidence type="ECO:0000256" key="10">
    <source>
        <dbReference type="ARBA" id="ARBA00048988"/>
    </source>
</evidence>
<dbReference type="GO" id="GO:0033202">
    <property type="term" value="C:DNA helicase complex"/>
    <property type="evidence" value="ECO:0007669"/>
    <property type="project" value="TreeGrafter"/>
</dbReference>
<dbReference type="SUPFAM" id="SSF52540">
    <property type="entry name" value="P-loop containing nucleoside triphosphate hydrolases"/>
    <property type="match status" value="1"/>
</dbReference>
<comment type="catalytic activity">
    <reaction evidence="8">
        <text>Couples ATP hydrolysis with the unwinding of duplex DNA by translocating in the 3'-5' direction.</text>
        <dbReference type="EC" id="5.6.2.4"/>
    </reaction>
</comment>
<dbReference type="CDD" id="cd17932">
    <property type="entry name" value="DEXQc_UvrD"/>
    <property type="match status" value="1"/>
</dbReference>
<protein>
    <recommendedName>
        <fullName evidence="9">DNA 3'-5' helicase</fullName>
        <ecNumber evidence="9">5.6.2.4</ecNumber>
    </recommendedName>
</protein>
<keyword evidence="3" id="KW-0378">Hydrolase</keyword>
<dbReference type="Gene3D" id="1.10.486.10">
    <property type="entry name" value="PCRA, domain 4"/>
    <property type="match status" value="1"/>
</dbReference>
<keyword evidence="4" id="KW-0347">Helicase</keyword>
<keyword evidence="6" id="KW-0238">DNA-binding</keyword>
<dbReference type="GO" id="GO:0005524">
    <property type="term" value="F:ATP binding"/>
    <property type="evidence" value="ECO:0007669"/>
    <property type="project" value="UniProtKB-KW"/>
</dbReference>
<dbReference type="Pfam" id="PF13361">
    <property type="entry name" value="UvrD_C"/>
    <property type="match status" value="2"/>
</dbReference>
<evidence type="ECO:0000256" key="9">
    <source>
        <dbReference type="ARBA" id="ARBA00034808"/>
    </source>
</evidence>
<dbReference type="Pfam" id="PF00580">
    <property type="entry name" value="UvrD-helicase"/>
    <property type="match status" value="1"/>
</dbReference>
<dbReference type="GO" id="GO:0043138">
    <property type="term" value="F:3'-5' DNA helicase activity"/>
    <property type="evidence" value="ECO:0007669"/>
    <property type="project" value="UniProtKB-EC"/>
</dbReference>
<evidence type="ECO:0000256" key="8">
    <source>
        <dbReference type="ARBA" id="ARBA00034617"/>
    </source>
</evidence>
<keyword evidence="7" id="KW-0413">Isomerase</keyword>
<dbReference type="PROSITE" id="PS51198">
    <property type="entry name" value="UVRD_HELICASE_ATP_BIND"/>
    <property type="match status" value="1"/>
</dbReference>
<dbReference type="EC" id="5.6.2.4" evidence="9"/>
<dbReference type="InterPro" id="IPR027417">
    <property type="entry name" value="P-loop_NTPase"/>
</dbReference>
<evidence type="ECO:0000256" key="5">
    <source>
        <dbReference type="ARBA" id="ARBA00022840"/>
    </source>
</evidence>
<dbReference type="AlphaFoldDB" id="A0A6J7L2Y2"/>
<evidence type="ECO:0000259" key="13">
    <source>
        <dbReference type="PROSITE" id="PS51217"/>
    </source>
</evidence>
<dbReference type="InterPro" id="IPR000212">
    <property type="entry name" value="DNA_helicase_UvrD/REP"/>
</dbReference>
<evidence type="ECO:0000256" key="6">
    <source>
        <dbReference type="ARBA" id="ARBA00023125"/>
    </source>
</evidence>
<dbReference type="EMBL" id="CAFBNL010000108">
    <property type="protein sequence ID" value="CAB4961323.1"/>
    <property type="molecule type" value="Genomic_DNA"/>
</dbReference>
<keyword evidence="2" id="KW-0547">Nucleotide-binding</keyword>
<dbReference type="PANTHER" id="PTHR11070">
    <property type="entry name" value="UVRD / RECB / PCRA DNA HELICASE FAMILY MEMBER"/>
    <property type="match status" value="1"/>
</dbReference>
<dbReference type="InterPro" id="IPR014016">
    <property type="entry name" value="UvrD-like_ATP-bd"/>
</dbReference>
<name>A0A6J7L2Y2_9ZZZZ</name>
<dbReference type="GO" id="GO:0003677">
    <property type="term" value="F:DNA binding"/>
    <property type="evidence" value="ECO:0007669"/>
    <property type="project" value="UniProtKB-KW"/>
</dbReference>
<dbReference type="InterPro" id="IPR013986">
    <property type="entry name" value="DExx_box_DNA_helicase_dom_sf"/>
</dbReference>
<evidence type="ECO:0000256" key="11">
    <source>
        <dbReference type="SAM" id="MobiDB-lite"/>
    </source>
</evidence>
<evidence type="ECO:0000256" key="7">
    <source>
        <dbReference type="ARBA" id="ARBA00023235"/>
    </source>
</evidence>
<evidence type="ECO:0000259" key="12">
    <source>
        <dbReference type="PROSITE" id="PS51198"/>
    </source>
</evidence>
<dbReference type="PROSITE" id="PS51217">
    <property type="entry name" value="UVRD_HELICASE_CTER"/>
    <property type="match status" value="1"/>
</dbReference>
<feature type="domain" description="UvrD-like helicase ATP-binding" evidence="12">
    <location>
        <begin position="12"/>
        <end position="291"/>
    </location>
</feature>
<gene>
    <name evidence="14" type="ORF">UFOPK3789_01304</name>
</gene>
<dbReference type="CDD" id="cd18807">
    <property type="entry name" value="SF1_C_UvrD"/>
    <property type="match status" value="2"/>
</dbReference>
<evidence type="ECO:0000313" key="14">
    <source>
        <dbReference type="EMBL" id="CAB4961323.1"/>
    </source>
</evidence>
<comment type="similarity">
    <text evidence="1">Belongs to the helicase family. UvrD subfamily.</text>
</comment>
<dbReference type="Gene3D" id="1.10.10.160">
    <property type="match status" value="1"/>
</dbReference>
<reference evidence="14" key="1">
    <citation type="submission" date="2020-05" db="EMBL/GenBank/DDBJ databases">
        <authorList>
            <person name="Chiriac C."/>
            <person name="Salcher M."/>
            <person name="Ghai R."/>
            <person name="Kavagutti S V."/>
        </authorList>
    </citation>
    <scope>NUCLEOTIDE SEQUENCE</scope>
</reference>
<feature type="domain" description="UvrD-like helicase C-terminal" evidence="13">
    <location>
        <begin position="292"/>
        <end position="595"/>
    </location>
</feature>
<proteinExistence type="inferred from homology"/>
<dbReference type="PANTHER" id="PTHR11070:SF2">
    <property type="entry name" value="ATP-DEPENDENT DNA HELICASE SRS2"/>
    <property type="match status" value="1"/>
</dbReference>
<dbReference type="Pfam" id="PF21196">
    <property type="entry name" value="PcrA_UvrD_tudor"/>
    <property type="match status" value="1"/>
</dbReference>
<organism evidence="14">
    <name type="scientific">freshwater metagenome</name>
    <dbReference type="NCBI Taxonomy" id="449393"/>
    <lineage>
        <taxon>unclassified sequences</taxon>
        <taxon>metagenomes</taxon>
        <taxon>ecological metagenomes</taxon>
    </lineage>
</organism>
<evidence type="ECO:0000256" key="4">
    <source>
        <dbReference type="ARBA" id="ARBA00022806"/>
    </source>
</evidence>